<dbReference type="AlphaFoldDB" id="A0AA40VBR0"/>
<keyword evidence="3" id="KW-1185">Reference proteome</keyword>
<name>A0AA40VBR0_9HYPH</name>
<organism evidence="2 3">
    <name type="scientific">Methylorubrum thiocyanatum</name>
    <dbReference type="NCBI Taxonomy" id="47958"/>
    <lineage>
        <taxon>Bacteria</taxon>
        <taxon>Pseudomonadati</taxon>
        <taxon>Pseudomonadota</taxon>
        <taxon>Alphaproteobacteria</taxon>
        <taxon>Hyphomicrobiales</taxon>
        <taxon>Methylobacteriaceae</taxon>
        <taxon>Methylorubrum</taxon>
    </lineage>
</organism>
<comment type="caution">
    <text evidence="2">The sequence shown here is derived from an EMBL/GenBank/DDBJ whole genome shotgun (WGS) entry which is preliminary data.</text>
</comment>
<dbReference type="RefSeq" id="WP_012456407.1">
    <property type="nucleotide sequence ID" value="NZ_BPRF01000008.1"/>
</dbReference>
<dbReference type="Proteomes" id="UP000543554">
    <property type="component" value="Unassembled WGS sequence"/>
</dbReference>
<gene>
    <name evidence="2" type="ORF">HNR51_002463</name>
</gene>
<dbReference type="EMBL" id="JACJIB010000004">
    <property type="protein sequence ID" value="MBA8913380.1"/>
    <property type="molecule type" value="Genomic_DNA"/>
</dbReference>
<feature type="region of interest" description="Disordered" evidence="1">
    <location>
        <begin position="1"/>
        <end position="32"/>
    </location>
</feature>
<protein>
    <submittedName>
        <fullName evidence="2">Uncharacterized protein</fullName>
    </submittedName>
</protein>
<evidence type="ECO:0000313" key="2">
    <source>
        <dbReference type="EMBL" id="MBA8913380.1"/>
    </source>
</evidence>
<evidence type="ECO:0000256" key="1">
    <source>
        <dbReference type="SAM" id="MobiDB-lite"/>
    </source>
</evidence>
<accession>A0AA40VBR0</accession>
<reference evidence="2 3" key="1">
    <citation type="submission" date="2020-08" db="EMBL/GenBank/DDBJ databases">
        <title>Genomic Encyclopedia of Type Strains, Phase IV (KMG-IV): sequencing the most valuable type-strain genomes for metagenomic binning, comparative biology and taxonomic classification.</title>
        <authorList>
            <person name="Goeker M."/>
        </authorList>
    </citation>
    <scope>NUCLEOTIDE SEQUENCE [LARGE SCALE GENOMIC DNA]</scope>
    <source>
        <strain evidence="2 3">DSM 11490</strain>
    </source>
</reference>
<proteinExistence type="predicted"/>
<evidence type="ECO:0000313" key="3">
    <source>
        <dbReference type="Proteomes" id="UP000543554"/>
    </source>
</evidence>
<sequence>MPGQEYGPQDRGVGRAHPSTAPRRKGGLDDDLGLAQEAHTLISLFLDIEDPEARRRCIAFVRREAHGPAEADTVSAST</sequence>